<accession>A0A382ZU77</accession>
<name>A0A382ZU77_9ZZZZ</name>
<evidence type="ECO:0008006" key="2">
    <source>
        <dbReference type="Google" id="ProtNLM"/>
    </source>
</evidence>
<gene>
    <name evidence="1" type="ORF">METZ01_LOCUS451439</name>
</gene>
<dbReference type="AlphaFoldDB" id="A0A382ZU77"/>
<protein>
    <recommendedName>
        <fullName evidence="2">2-hydroxyhepta-2,4-diene-1,7-dioate isomerase</fullName>
    </recommendedName>
</protein>
<evidence type="ECO:0000313" key="1">
    <source>
        <dbReference type="EMBL" id="SVD98585.1"/>
    </source>
</evidence>
<sequence>MKLVRYGRLGREKPGLIDDDGKLRDLSGKISD</sequence>
<dbReference type="EMBL" id="UINC01186385">
    <property type="protein sequence ID" value="SVD98585.1"/>
    <property type="molecule type" value="Genomic_DNA"/>
</dbReference>
<feature type="non-terminal residue" evidence="1">
    <location>
        <position position="32"/>
    </location>
</feature>
<proteinExistence type="predicted"/>
<reference evidence="1" key="1">
    <citation type="submission" date="2018-05" db="EMBL/GenBank/DDBJ databases">
        <authorList>
            <person name="Lanie J.A."/>
            <person name="Ng W.-L."/>
            <person name="Kazmierczak K.M."/>
            <person name="Andrzejewski T.M."/>
            <person name="Davidsen T.M."/>
            <person name="Wayne K.J."/>
            <person name="Tettelin H."/>
            <person name="Glass J.I."/>
            <person name="Rusch D."/>
            <person name="Podicherti R."/>
            <person name="Tsui H.-C.T."/>
            <person name="Winkler M.E."/>
        </authorList>
    </citation>
    <scope>NUCLEOTIDE SEQUENCE</scope>
</reference>
<organism evidence="1">
    <name type="scientific">marine metagenome</name>
    <dbReference type="NCBI Taxonomy" id="408172"/>
    <lineage>
        <taxon>unclassified sequences</taxon>
        <taxon>metagenomes</taxon>
        <taxon>ecological metagenomes</taxon>
    </lineage>
</organism>